<evidence type="ECO:0000256" key="6">
    <source>
        <dbReference type="ARBA" id="ARBA00022670"/>
    </source>
</evidence>
<dbReference type="PROSITE" id="PS00141">
    <property type="entry name" value="ASP_PROTEASE"/>
    <property type="match status" value="2"/>
</dbReference>
<dbReference type="PROSITE" id="PS51767">
    <property type="entry name" value="PEPTIDASE_A1"/>
    <property type="match status" value="1"/>
</dbReference>
<evidence type="ECO:0000256" key="2">
    <source>
        <dbReference type="ARBA" id="ARBA00004371"/>
    </source>
</evidence>
<proteinExistence type="inferred from homology"/>
<evidence type="ECO:0000259" key="17">
    <source>
        <dbReference type="PROSITE" id="PS51767"/>
    </source>
</evidence>
<keyword evidence="6 15" id="KW-0645">Protease</keyword>
<dbReference type="Gene3D" id="2.60.40.1960">
    <property type="match status" value="1"/>
</dbReference>
<gene>
    <name evidence="18" type="primary">CTSD</name>
</gene>
<feature type="chain" id="PRO_5025598339" description="Cathepsin D" evidence="16">
    <location>
        <begin position="30"/>
        <end position="391"/>
    </location>
</feature>
<dbReference type="PANTHER" id="PTHR47966">
    <property type="entry name" value="BETA-SITE APP-CLEAVING ENZYME, ISOFORM A-RELATED"/>
    <property type="match status" value="1"/>
</dbReference>
<dbReference type="OMA" id="WRVKCAN"/>
<evidence type="ECO:0000313" key="19">
    <source>
        <dbReference type="Proteomes" id="UP000472277"/>
    </source>
</evidence>
<feature type="active site" evidence="13">
    <location>
        <position position="87"/>
    </location>
</feature>
<keyword evidence="19" id="KW-1185">Reference proteome</keyword>
<keyword evidence="7 15" id="KW-0064">Aspartyl protease</keyword>
<dbReference type="SUPFAM" id="SSF50630">
    <property type="entry name" value="Acid proteases"/>
    <property type="match status" value="1"/>
</dbReference>
<keyword evidence="16" id="KW-0732">Signal</keyword>
<comment type="catalytic activity">
    <reaction evidence="1">
        <text>Specificity similar to, but narrower than, that of pepsin A. Does not cleave the 4-Gln-|-His-5 bond in B chain of insulin.</text>
        <dbReference type="EC" id="3.4.23.5"/>
    </reaction>
</comment>
<dbReference type="FunFam" id="2.40.70.10:FF:000044">
    <property type="entry name" value="Lysosomal aspartic protease"/>
    <property type="match status" value="1"/>
</dbReference>
<evidence type="ECO:0000256" key="16">
    <source>
        <dbReference type="SAM" id="SignalP"/>
    </source>
</evidence>
<dbReference type="GO" id="GO:0005764">
    <property type="term" value="C:lysosome"/>
    <property type="evidence" value="ECO:0007669"/>
    <property type="project" value="UniProtKB-SubCell"/>
</dbReference>
<dbReference type="PRINTS" id="PR00792">
    <property type="entry name" value="PEPSIN"/>
</dbReference>
<accession>A0A673Z3I6</accession>
<feature type="active site" evidence="13">
    <location>
        <position position="282"/>
    </location>
</feature>
<reference evidence="18" key="1">
    <citation type="submission" date="2025-08" db="UniProtKB">
        <authorList>
            <consortium name="Ensembl"/>
        </authorList>
    </citation>
    <scope>IDENTIFICATION</scope>
</reference>
<evidence type="ECO:0000256" key="13">
    <source>
        <dbReference type="PIRSR" id="PIRSR601461-1"/>
    </source>
</evidence>
<evidence type="ECO:0000256" key="3">
    <source>
        <dbReference type="ARBA" id="ARBA00007447"/>
    </source>
</evidence>
<reference evidence="18" key="2">
    <citation type="submission" date="2025-09" db="UniProtKB">
        <authorList>
            <consortium name="Ensembl"/>
        </authorList>
    </citation>
    <scope>IDENTIFICATION</scope>
</reference>
<evidence type="ECO:0000256" key="9">
    <source>
        <dbReference type="ARBA" id="ARBA00023145"/>
    </source>
</evidence>
<keyword evidence="9" id="KW-0865">Zymogen</keyword>
<dbReference type="GO" id="GO:0006508">
    <property type="term" value="P:proteolysis"/>
    <property type="evidence" value="ECO:0007669"/>
    <property type="project" value="UniProtKB-KW"/>
</dbReference>
<organism evidence="18 19">
    <name type="scientific">Salmo trutta</name>
    <name type="common">Brown trout</name>
    <dbReference type="NCBI Taxonomy" id="8032"/>
    <lineage>
        <taxon>Eukaryota</taxon>
        <taxon>Metazoa</taxon>
        <taxon>Chordata</taxon>
        <taxon>Craniata</taxon>
        <taxon>Vertebrata</taxon>
        <taxon>Euteleostomi</taxon>
        <taxon>Actinopterygii</taxon>
        <taxon>Neopterygii</taxon>
        <taxon>Teleostei</taxon>
        <taxon>Protacanthopterygii</taxon>
        <taxon>Salmoniformes</taxon>
        <taxon>Salmonidae</taxon>
        <taxon>Salmoninae</taxon>
        <taxon>Salmo</taxon>
    </lineage>
</organism>
<comment type="subcellular location">
    <subcellularLocation>
        <location evidence="2">Lysosome</location>
    </subcellularLocation>
</comment>
<evidence type="ECO:0000313" key="18">
    <source>
        <dbReference type="Ensembl" id="ENSSTUP00000040861.1"/>
    </source>
</evidence>
<evidence type="ECO:0000256" key="12">
    <source>
        <dbReference type="ARBA" id="ARBA00023228"/>
    </source>
</evidence>
<dbReference type="Gene3D" id="2.40.70.10">
    <property type="entry name" value="Acid Proteases"/>
    <property type="match status" value="2"/>
</dbReference>
<name>A0A673Z3I6_SALTR</name>
<feature type="disulfide bond" evidence="14">
    <location>
        <begin position="316"/>
        <end position="352"/>
    </location>
</feature>
<evidence type="ECO:0000256" key="11">
    <source>
        <dbReference type="ARBA" id="ARBA00023180"/>
    </source>
</evidence>
<dbReference type="PANTHER" id="PTHR47966:SF42">
    <property type="entry name" value="CATHEPSIN D"/>
    <property type="match status" value="1"/>
</dbReference>
<evidence type="ECO:0000256" key="4">
    <source>
        <dbReference type="ARBA" id="ARBA00011930"/>
    </source>
</evidence>
<dbReference type="InterPro" id="IPR033121">
    <property type="entry name" value="PEPTIDASE_A1"/>
</dbReference>
<evidence type="ECO:0000256" key="14">
    <source>
        <dbReference type="PIRSR" id="PIRSR601461-2"/>
    </source>
</evidence>
<evidence type="ECO:0000256" key="10">
    <source>
        <dbReference type="ARBA" id="ARBA00023157"/>
    </source>
</evidence>
<feature type="disulfide bond" evidence="14">
    <location>
        <begin position="100"/>
        <end position="107"/>
    </location>
</feature>
<dbReference type="GO" id="GO:0004190">
    <property type="term" value="F:aspartic-type endopeptidase activity"/>
    <property type="evidence" value="ECO:0007669"/>
    <property type="project" value="UniProtKB-KW"/>
</dbReference>
<dbReference type="FunFam" id="2.40.70.10:FF:000008">
    <property type="entry name" value="Cathepsin D"/>
    <property type="match status" value="1"/>
</dbReference>
<evidence type="ECO:0000256" key="1">
    <source>
        <dbReference type="ARBA" id="ARBA00000585"/>
    </source>
</evidence>
<sequence>KGPRGTEKILMSCVPFLFILLSSIPLTKCNSLRQSMSDSERDFSRLFHDSYSDNFDDDDASGSSKVAQFYGEISLGTPPQMFRVTFDTGSNNLWVPSSKCSVADITCLIHRKYNDTKSSTYVKGGRKFSMHYGLGSVTGYLSQDTLYSFKSSDLLFCQIGSVSVKDQVFGEAVKIYGANFVGAKFDGVLGMSYPTDDAMSPVFDNIMKEKLLAENVFSFYLNHKISSNQPGGQLVLGGTDPAYYTGDFHYVNITTKDLWNIHMDGSELALGLCKGGCEAVVDTGTSLILGPYDEISALQKAVGAVHWNRGKYTVDCEKVSSLPNVSFTVSGKVYPLTGEQYILRVCTGKKVCLLGFSPSGFPGWTLGDIFIGAYYTVFDRDNDRVGFAKAI</sequence>
<keyword evidence="11" id="KW-0325">Glycoprotein</keyword>
<feature type="domain" description="Peptidase A1" evidence="17">
    <location>
        <begin position="69"/>
        <end position="388"/>
    </location>
</feature>
<evidence type="ECO:0000256" key="5">
    <source>
        <dbReference type="ARBA" id="ARBA00015582"/>
    </source>
</evidence>
<dbReference type="AlphaFoldDB" id="A0A673Z3I6"/>
<dbReference type="Pfam" id="PF00026">
    <property type="entry name" value="Asp"/>
    <property type="match status" value="1"/>
</dbReference>
<evidence type="ECO:0000256" key="8">
    <source>
        <dbReference type="ARBA" id="ARBA00022801"/>
    </source>
</evidence>
<dbReference type="InterPro" id="IPR001461">
    <property type="entry name" value="Aspartic_peptidase_A1"/>
</dbReference>
<dbReference type="InterPro" id="IPR021109">
    <property type="entry name" value="Peptidase_aspartic_dom_sf"/>
</dbReference>
<dbReference type="GeneTree" id="ENSGT00940000155733"/>
<feature type="signal peptide" evidence="16">
    <location>
        <begin position="1"/>
        <end position="29"/>
    </location>
</feature>
<dbReference type="InterPro" id="IPR001969">
    <property type="entry name" value="Aspartic_peptidase_AS"/>
</dbReference>
<dbReference type="Ensembl" id="ENSSTUT00000042689.1">
    <property type="protein sequence ID" value="ENSSTUP00000040861.1"/>
    <property type="gene ID" value="ENSSTUG00000017149.1"/>
</dbReference>
<evidence type="ECO:0000256" key="7">
    <source>
        <dbReference type="ARBA" id="ARBA00022750"/>
    </source>
</evidence>
<dbReference type="InParanoid" id="A0A673Z3I6"/>
<keyword evidence="12" id="KW-0458">Lysosome</keyword>
<comment type="similarity">
    <text evidence="3 15">Belongs to the peptidase A1 family.</text>
</comment>
<protein>
    <recommendedName>
        <fullName evidence="5">Cathepsin D</fullName>
        <ecNumber evidence="4">3.4.23.5</ecNumber>
    </recommendedName>
</protein>
<keyword evidence="8 15" id="KW-0378">Hydrolase</keyword>
<dbReference type="EC" id="3.4.23.5" evidence="4"/>
<evidence type="ECO:0000256" key="15">
    <source>
        <dbReference type="RuleBase" id="RU000454"/>
    </source>
</evidence>
<keyword evidence="10 14" id="KW-1015">Disulfide bond</keyword>
<dbReference type="Proteomes" id="UP000472277">
    <property type="component" value="Chromosome 4"/>
</dbReference>